<evidence type="ECO:0000256" key="5">
    <source>
        <dbReference type="SAM" id="MobiDB-lite"/>
    </source>
</evidence>
<dbReference type="Ensembl" id="ENSELUT00000101809.1">
    <property type="protein sequence ID" value="ENSELUP00000084268.1"/>
    <property type="gene ID" value="ENSELUG00000037094.1"/>
</dbReference>
<dbReference type="GeneTree" id="ENSGT01140000282724"/>
<feature type="transmembrane region" description="Helical" evidence="6">
    <location>
        <begin position="203"/>
        <end position="224"/>
    </location>
</feature>
<keyword evidence="6" id="KW-0812">Transmembrane</keyword>
<evidence type="ECO:0000259" key="8">
    <source>
        <dbReference type="PROSITE" id="PS50835"/>
    </source>
</evidence>
<evidence type="ECO:0000313" key="10">
    <source>
        <dbReference type="Proteomes" id="UP000265140"/>
    </source>
</evidence>
<dbReference type="Gene3D" id="2.60.40.10">
    <property type="entry name" value="Immunoglobulins"/>
    <property type="match status" value="2"/>
</dbReference>
<proteinExistence type="predicted"/>
<dbReference type="Proteomes" id="UP000265140">
    <property type="component" value="Chromosome 16"/>
</dbReference>
<reference evidence="9 10" key="1">
    <citation type="submission" date="2020-02" db="EMBL/GenBank/DDBJ databases">
        <title>Esox lucius (northern pike) genome, fEsoLuc1, primary haplotype.</title>
        <authorList>
            <person name="Myers G."/>
            <person name="Karagic N."/>
            <person name="Meyer A."/>
            <person name="Pippel M."/>
            <person name="Reichard M."/>
            <person name="Winkler S."/>
            <person name="Tracey A."/>
            <person name="Sims Y."/>
            <person name="Howe K."/>
            <person name="Rhie A."/>
            <person name="Formenti G."/>
            <person name="Durbin R."/>
            <person name="Fedrigo O."/>
            <person name="Jarvis E.D."/>
        </authorList>
    </citation>
    <scope>NUCLEOTIDE SEQUENCE [LARGE SCALE GENOMIC DNA]</scope>
</reference>
<organism evidence="9 10">
    <name type="scientific">Esox lucius</name>
    <name type="common">Northern pike</name>
    <dbReference type="NCBI Taxonomy" id="8010"/>
    <lineage>
        <taxon>Eukaryota</taxon>
        <taxon>Metazoa</taxon>
        <taxon>Chordata</taxon>
        <taxon>Craniata</taxon>
        <taxon>Vertebrata</taxon>
        <taxon>Euteleostomi</taxon>
        <taxon>Actinopterygii</taxon>
        <taxon>Neopterygii</taxon>
        <taxon>Teleostei</taxon>
        <taxon>Protacanthopterygii</taxon>
        <taxon>Esociformes</taxon>
        <taxon>Esocidae</taxon>
        <taxon>Esox</taxon>
    </lineage>
</organism>
<evidence type="ECO:0000256" key="4">
    <source>
        <dbReference type="ARBA" id="ARBA00023180"/>
    </source>
</evidence>
<feature type="chain" id="PRO_5044247807" description="Ig-like domain-containing protein" evidence="7">
    <location>
        <begin position="25"/>
        <end position="558"/>
    </location>
</feature>
<feature type="compositionally biased region" description="Basic and acidic residues" evidence="5">
    <location>
        <begin position="344"/>
        <end position="368"/>
    </location>
</feature>
<dbReference type="PANTHER" id="PTHR12080">
    <property type="entry name" value="SIGNALING LYMPHOCYTIC ACTIVATION MOLECULE"/>
    <property type="match status" value="1"/>
</dbReference>
<dbReference type="SMART" id="SM00409">
    <property type="entry name" value="IG"/>
    <property type="match status" value="2"/>
</dbReference>
<dbReference type="InterPro" id="IPR003599">
    <property type="entry name" value="Ig_sub"/>
</dbReference>
<dbReference type="InterPro" id="IPR013783">
    <property type="entry name" value="Ig-like_fold"/>
</dbReference>
<sequence>MTVRTLLNVFMTFVIFLHGEKTAAQEYGGRGGEIILTPTISGKLDEILWKHNGNKVVEFDRNNYTEYGSYKGRTVLERLKGELTIKGLTDADSGTYQLEAVINKKLQYSNHEVHVIDAVTQPSVSCTFNDSGTTLLCSADLHPLTQFWKGPGGSETPGSELFIPGSENQESVYTCVVKNPVGNKTAELSLKECHTEEVSSVQVVFWLIPLILILCVLLAVWLWCRKRHLTEVTETPKQGNVRKKVEQYEKMTKNRNDRYSTLPTETELESKDEKDPLLQNSSSNTPPDKEDTQVPLDQSGKELNNSGTQDPKRARGKKEELGSESKSTVGEEENVTGAKTDSSVVHRGEVKIQPIAHKDQPRNTKGELDIQTSFTSGQAQIPTPPQDLGQLHLRQENQPEPNAKLENQPEHTKGDTQSSIQTMKTNQETKSDFQTQEDNQETKSDLQTQEDNQETKSDLQTQEDNLETKSDLQTQEDNQETKSDLQTQEDNQETKSDLQTQEDNQETKSDLQTQEDNQETKSDLQTQEDNLETKSDLQTQEDNQETKSDLQTQEDNQE</sequence>
<comment type="subcellular location">
    <subcellularLocation>
        <location evidence="1">Membrane</location>
    </subcellularLocation>
</comment>
<feature type="compositionally biased region" description="Polar residues" evidence="5">
    <location>
        <begin position="370"/>
        <end position="381"/>
    </location>
</feature>
<keyword evidence="4" id="KW-0325">Glycoprotein</keyword>
<dbReference type="AlphaFoldDB" id="A0AAY5K5J6"/>
<keyword evidence="10" id="KW-1185">Reference proteome</keyword>
<dbReference type="PANTHER" id="PTHR12080:SF134">
    <property type="entry name" value="CD48 ANTIGEN"/>
    <property type="match status" value="1"/>
</dbReference>
<feature type="domain" description="Ig-like" evidence="8">
    <location>
        <begin position="122"/>
        <end position="189"/>
    </location>
</feature>
<feature type="compositionally biased region" description="Basic and acidic residues" evidence="5">
    <location>
        <begin position="310"/>
        <end position="323"/>
    </location>
</feature>
<evidence type="ECO:0000313" key="9">
    <source>
        <dbReference type="Ensembl" id="ENSELUP00000084268.1"/>
    </source>
</evidence>
<dbReference type="InterPro" id="IPR007110">
    <property type="entry name" value="Ig-like_dom"/>
</dbReference>
<keyword evidence="6" id="KW-1133">Transmembrane helix</keyword>
<reference evidence="9" key="2">
    <citation type="submission" date="2025-08" db="UniProtKB">
        <authorList>
            <consortium name="Ensembl"/>
        </authorList>
    </citation>
    <scope>IDENTIFICATION</scope>
</reference>
<feature type="compositionally biased region" description="Basic and acidic residues" evidence="5">
    <location>
        <begin position="243"/>
        <end position="258"/>
    </location>
</feature>
<keyword evidence="2 7" id="KW-0732">Signal</keyword>
<dbReference type="GO" id="GO:0016020">
    <property type="term" value="C:membrane"/>
    <property type="evidence" value="ECO:0007669"/>
    <property type="project" value="UniProtKB-SubCell"/>
</dbReference>
<evidence type="ECO:0000256" key="1">
    <source>
        <dbReference type="ARBA" id="ARBA00004370"/>
    </source>
</evidence>
<feature type="compositionally biased region" description="Polar residues" evidence="5">
    <location>
        <begin position="415"/>
        <end position="437"/>
    </location>
</feature>
<evidence type="ECO:0000256" key="7">
    <source>
        <dbReference type="SAM" id="SignalP"/>
    </source>
</evidence>
<feature type="signal peptide" evidence="7">
    <location>
        <begin position="1"/>
        <end position="24"/>
    </location>
</feature>
<name>A0AAY5K5J6_ESOLU</name>
<evidence type="ECO:0000256" key="6">
    <source>
        <dbReference type="SAM" id="Phobius"/>
    </source>
</evidence>
<feature type="compositionally biased region" description="Polar residues" evidence="5">
    <location>
        <begin position="549"/>
        <end position="558"/>
    </location>
</feature>
<dbReference type="PROSITE" id="PS50835">
    <property type="entry name" value="IG_LIKE"/>
    <property type="match status" value="1"/>
</dbReference>
<accession>A0AAY5K5J6</accession>
<feature type="region of interest" description="Disordered" evidence="5">
    <location>
        <begin position="236"/>
        <end position="558"/>
    </location>
</feature>
<dbReference type="InterPro" id="IPR015631">
    <property type="entry name" value="CD2/SLAM_rcpt"/>
</dbReference>
<keyword evidence="3 6" id="KW-0472">Membrane</keyword>
<reference evidence="9" key="3">
    <citation type="submission" date="2025-09" db="UniProtKB">
        <authorList>
            <consortium name="Ensembl"/>
        </authorList>
    </citation>
    <scope>IDENTIFICATION</scope>
</reference>
<evidence type="ECO:0000256" key="3">
    <source>
        <dbReference type="ARBA" id="ARBA00023136"/>
    </source>
</evidence>
<dbReference type="InterPro" id="IPR036179">
    <property type="entry name" value="Ig-like_dom_sf"/>
</dbReference>
<protein>
    <recommendedName>
        <fullName evidence="8">Ig-like domain-containing protein</fullName>
    </recommendedName>
</protein>
<evidence type="ECO:0000256" key="2">
    <source>
        <dbReference type="ARBA" id="ARBA00022729"/>
    </source>
</evidence>
<dbReference type="SUPFAM" id="SSF48726">
    <property type="entry name" value="Immunoglobulin"/>
    <property type="match status" value="1"/>
</dbReference>